<evidence type="ECO:0000256" key="4">
    <source>
        <dbReference type="RuleBase" id="RU361279"/>
    </source>
</evidence>
<dbReference type="EC" id="6.3.3.2" evidence="4"/>
<dbReference type="PANTHER" id="PTHR23407:SF1">
    <property type="entry name" value="5-FORMYLTETRAHYDROFOLATE CYCLO-LIGASE"/>
    <property type="match status" value="1"/>
</dbReference>
<comment type="similarity">
    <text evidence="1 4">Belongs to the 5-formyltetrahydrofolate cyclo-ligase family.</text>
</comment>
<evidence type="ECO:0000256" key="2">
    <source>
        <dbReference type="ARBA" id="ARBA00022741"/>
    </source>
</evidence>
<evidence type="ECO:0000313" key="6">
    <source>
        <dbReference type="Proteomes" id="UP001207337"/>
    </source>
</evidence>
<dbReference type="Pfam" id="PF01812">
    <property type="entry name" value="5-FTHF_cyc-lig"/>
    <property type="match status" value="1"/>
</dbReference>
<keyword evidence="3 4" id="KW-0067">ATP-binding</keyword>
<protein>
    <recommendedName>
        <fullName evidence="4">5-formyltetrahydrofolate cyclo-ligase</fullName>
        <ecNumber evidence="4">6.3.3.2</ecNumber>
    </recommendedName>
</protein>
<dbReference type="Proteomes" id="UP001207337">
    <property type="component" value="Unassembled WGS sequence"/>
</dbReference>
<evidence type="ECO:0000256" key="1">
    <source>
        <dbReference type="ARBA" id="ARBA00010638"/>
    </source>
</evidence>
<comment type="cofactor">
    <cofactor evidence="4">
        <name>Mg(2+)</name>
        <dbReference type="ChEBI" id="CHEBI:18420"/>
    </cofactor>
</comment>
<keyword evidence="6" id="KW-1185">Reference proteome</keyword>
<keyword evidence="4" id="KW-0479">Metal-binding</keyword>
<accession>A0ABT3PW59</accession>
<keyword evidence="5" id="KW-0436">Ligase</keyword>
<keyword evidence="2 4" id="KW-0547">Nucleotide-binding</keyword>
<organism evidence="5 6">
    <name type="scientific">Fodinibius salicampi</name>
    <dbReference type="NCBI Taxonomy" id="1920655"/>
    <lineage>
        <taxon>Bacteria</taxon>
        <taxon>Pseudomonadati</taxon>
        <taxon>Balneolota</taxon>
        <taxon>Balneolia</taxon>
        <taxon>Balneolales</taxon>
        <taxon>Balneolaceae</taxon>
        <taxon>Fodinibius</taxon>
    </lineage>
</organism>
<gene>
    <name evidence="5" type="ORF">LQ318_04170</name>
</gene>
<dbReference type="PIRSF" id="PIRSF006806">
    <property type="entry name" value="FTHF_cligase"/>
    <property type="match status" value="1"/>
</dbReference>
<comment type="catalytic activity">
    <reaction evidence="4">
        <text>(6S)-5-formyl-5,6,7,8-tetrahydrofolate + ATP = (6R)-5,10-methenyltetrahydrofolate + ADP + phosphate</text>
        <dbReference type="Rhea" id="RHEA:10488"/>
        <dbReference type="ChEBI" id="CHEBI:30616"/>
        <dbReference type="ChEBI" id="CHEBI:43474"/>
        <dbReference type="ChEBI" id="CHEBI:57455"/>
        <dbReference type="ChEBI" id="CHEBI:57457"/>
        <dbReference type="ChEBI" id="CHEBI:456216"/>
        <dbReference type="EC" id="6.3.3.2"/>
    </reaction>
</comment>
<dbReference type="Gene3D" id="3.40.50.10420">
    <property type="entry name" value="NagB/RpiA/CoA transferase-like"/>
    <property type="match status" value="1"/>
</dbReference>
<name>A0ABT3PW59_9BACT</name>
<dbReference type="RefSeq" id="WP_265787779.1">
    <property type="nucleotide sequence ID" value="NZ_BAABRS010000001.1"/>
</dbReference>
<dbReference type="InterPro" id="IPR002698">
    <property type="entry name" value="FTHF_cligase"/>
</dbReference>
<dbReference type="NCBIfam" id="TIGR02727">
    <property type="entry name" value="MTHFS_bact"/>
    <property type="match status" value="1"/>
</dbReference>
<reference evidence="5 6" key="1">
    <citation type="submission" date="2021-11" db="EMBL/GenBank/DDBJ databases">
        <title>Aliifidinibius sp. nov., a new bacterium isolated from saline soil.</title>
        <authorList>
            <person name="Galisteo C."/>
            <person name="De La Haba R."/>
            <person name="Sanchez-Porro C."/>
            <person name="Ventosa A."/>
        </authorList>
    </citation>
    <scope>NUCLEOTIDE SEQUENCE [LARGE SCALE GENOMIC DNA]</scope>
    <source>
        <strain evidence="5 6">KACC 190600</strain>
    </source>
</reference>
<dbReference type="EMBL" id="JAJNDC010000001">
    <property type="protein sequence ID" value="MCW9712094.1"/>
    <property type="molecule type" value="Genomic_DNA"/>
</dbReference>
<proteinExistence type="inferred from homology"/>
<dbReference type="SUPFAM" id="SSF100950">
    <property type="entry name" value="NagB/RpiA/CoA transferase-like"/>
    <property type="match status" value="1"/>
</dbReference>
<dbReference type="InterPro" id="IPR024185">
    <property type="entry name" value="FTHF_cligase-like_sf"/>
</dbReference>
<dbReference type="InterPro" id="IPR037171">
    <property type="entry name" value="NagB/RpiA_transferase-like"/>
</dbReference>
<sequence>MDKRERKEIIREELRKNRRDISDANFREWSDKIISKLKDQREYKTARIIHAYVSMNDRREVNTHSLILEILNEQKKMVVPVTQFKAGNLRHFYLESYNELKPNKWGVLEPEGGEECPIEKIELVIVPMVGGDEQGYRIGYGGGFYDRFLEDITCPKIGLCFEQNMVDELPIEPFDIALDKIITEKRIIRR</sequence>
<comment type="caution">
    <text evidence="5">The sequence shown here is derived from an EMBL/GenBank/DDBJ whole genome shotgun (WGS) entry which is preliminary data.</text>
</comment>
<evidence type="ECO:0000313" key="5">
    <source>
        <dbReference type="EMBL" id="MCW9712094.1"/>
    </source>
</evidence>
<dbReference type="GO" id="GO:0030272">
    <property type="term" value="F:5-formyltetrahydrofolate cyclo-ligase activity"/>
    <property type="evidence" value="ECO:0007669"/>
    <property type="project" value="UniProtKB-EC"/>
</dbReference>
<keyword evidence="4" id="KW-0460">Magnesium</keyword>
<evidence type="ECO:0000256" key="3">
    <source>
        <dbReference type="ARBA" id="ARBA00022840"/>
    </source>
</evidence>
<dbReference type="PANTHER" id="PTHR23407">
    <property type="entry name" value="ATPASE INHIBITOR/5-FORMYLTETRAHYDROFOLATE CYCLO-LIGASE"/>
    <property type="match status" value="1"/>
</dbReference>